<evidence type="ECO:0000313" key="2">
    <source>
        <dbReference type="EMBL" id="PVY36064.1"/>
    </source>
</evidence>
<dbReference type="GeneID" id="78296860"/>
<dbReference type="InterPro" id="IPR002934">
    <property type="entry name" value="Polymerase_NTP_transf_dom"/>
</dbReference>
<evidence type="ECO:0000259" key="1">
    <source>
        <dbReference type="Pfam" id="PF01909"/>
    </source>
</evidence>
<organism evidence="2 3">
    <name type="scientific">Victivallis vadensis</name>
    <dbReference type="NCBI Taxonomy" id="172901"/>
    <lineage>
        <taxon>Bacteria</taxon>
        <taxon>Pseudomonadati</taxon>
        <taxon>Lentisphaerota</taxon>
        <taxon>Lentisphaeria</taxon>
        <taxon>Victivallales</taxon>
        <taxon>Victivallaceae</taxon>
        <taxon>Victivallis</taxon>
    </lineage>
</organism>
<proteinExistence type="predicted"/>
<accession>A0A2U1AI31</accession>
<dbReference type="InterPro" id="IPR043519">
    <property type="entry name" value="NT_sf"/>
</dbReference>
<keyword evidence="3" id="KW-1185">Reference proteome</keyword>
<dbReference type="OrthoDB" id="192359at2"/>
<gene>
    <name evidence="2" type="ORF">C8D82_13728</name>
</gene>
<dbReference type="Pfam" id="PF01909">
    <property type="entry name" value="NTP_transf_2"/>
    <property type="match status" value="1"/>
</dbReference>
<dbReference type="GO" id="GO:0016779">
    <property type="term" value="F:nucleotidyltransferase activity"/>
    <property type="evidence" value="ECO:0007669"/>
    <property type="project" value="InterPro"/>
</dbReference>
<dbReference type="EMBL" id="QEKH01000037">
    <property type="protein sequence ID" value="PVY36064.1"/>
    <property type="molecule type" value="Genomic_DNA"/>
</dbReference>
<keyword evidence="2" id="KW-0808">Transferase</keyword>
<name>A0A2U1AI31_9BACT</name>
<evidence type="ECO:0000313" key="3">
    <source>
        <dbReference type="Proteomes" id="UP000245959"/>
    </source>
</evidence>
<protein>
    <submittedName>
        <fullName evidence="2">Nucleotidyltransferase-like protein</fullName>
    </submittedName>
</protein>
<dbReference type="AlphaFoldDB" id="A0A2U1AI31"/>
<reference evidence="2 3" key="1">
    <citation type="submission" date="2018-04" db="EMBL/GenBank/DDBJ databases">
        <title>Genomic Encyclopedia of Type Strains, Phase IV (KMG-IV): sequencing the most valuable type-strain genomes for metagenomic binning, comparative biology and taxonomic classification.</title>
        <authorList>
            <person name="Goeker M."/>
        </authorList>
    </citation>
    <scope>NUCLEOTIDE SEQUENCE [LARGE SCALE GENOMIC DNA]</scope>
    <source>
        <strain evidence="2 3">DSM 14823</strain>
    </source>
</reference>
<dbReference type="Proteomes" id="UP000245959">
    <property type="component" value="Unassembled WGS sequence"/>
</dbReference>
<dbReference type="CDD" id="cd05403">
    <property type="entry name" value="NT_KNTase_like"/>
    <property type="match status" value="1"/>
</dbReference>
<comment type="caution">
    <text evidence="2">The sequence shown here is derived from an EMBL/GenBank/DDBJ whole genome shotgun (WGS) entry which is preliminary data.</text>
</comment>
<dbReference type="Gene3D" id="3.30.460.10">
    <property type="entry name" value="Beta Polymerase, domain 2"/>
    <property type="match status" value="1"/>
</dbReference>
<dbReference type="RefSeq" id="WP_116885588.1">
    <property type="nucleotide sequence ID" value="NZ_CABMMC010000176.1"/>
</dbReference>
<feature type="domain" description="Polymerase nucleotidyl transferase" evidence="1">
    <location>
        <begin position="10"/>
        <end position="52"/>
    </location>
</feature>
<dbReference type="SUPFAM" id="SSF81301">
    <property type="entry name" value="Nucleotidyltransferase"/>
    <property type="match status" value="1"/>
</dbReference>
<sequence>MYLHHQESVEKLLEYFRPDPDVTAIILGGSVAKGLERSDSDIDAIIVVTPEKLQQLQAEGRRTECIFGYCTYPEGYFDIKYCDREFLEAAAQRGSEPARNAFLMARCLYTRDPEIPELVARIPVFQKHEQSEKLLSFYAGYMLNSGYFWRMSGSDRYLRCRAAADLVFFAYRMLLQEHETLFPCHKSLVATLKRLPDMEPLVTQGELLLERMDDESKEEFCRLFTMRTRYQPPQDHSAVLSRYVTDHEVWWYQARPLISEW</sequence>